<dbReference type="AlphaFoldDB" id="A0A975BGP0"/>
<sequence length="73" mass="8236">MATSKEPLTVNVNVDITAASLQAIVENAKKIARPDEKGFYHIDTADKVSEMISRFLLENDFEGYAKNIENYTR</sequence>
<gene>
    <name evidence="1" type="ORF">dnm_014080</name>
</gene>
<dbReference type="RefSeq" id="WP_207681481.1">
    <property type="nucleotide sequence ID" value="NZ_CP061800.1"/>
</dbReference>
<name>A0A975BGP0_9BACT</name>
<dbReference type="KEGG" id="dmm:dnm_014080"/>
<keyword evidence="2" id="KW-1185">Reference proteome</keyword>
<dbReference type="EMBL" id="CP061800">
    <property type="protein sequence ID" value="QTA85399.1"/>
    <property type="molecule type" value="Genomic_DNA"/>
</dbReference>
<evidence type="ECO:0000313" key="1">
    <source>
        <dbReference type="EMBL" id="QTA85399.1"/>
    </source>
</evidence>
<reference evidence="1" key="1">
    <citation type="journal article" date="2021" name="Microb. Physiol.">
        <title>Proteogenomic Insights into the Physiology of Marine, Sulfate-Reducing, Filamentous Desulfonema limicola and Desulfonema magnum.</title>
        <authorList>
            <person name="Schnaars V."/>
            <person name="Wohlbrand L."/>
            <person name="Scheve S."/>
            <person name="Hinrichs C."/>
            <person name="Reinhardt R."/>
            <person name="Rabus R."/>
        </authorList>
    </citation>
    <scope>NUCLEOTIDE SEQUENCE</scope>
    <source>
        <strain evidence="1">4be13</strain>
    </source>
</reference>
<evidence type="ECO:0000313" key="2">
    <source>
        <dbReference type="Proteomes" id="UP000663722"/>
    </source>
</evidence>
<proteinExistence type="predicted"/>
<accession>A0A975BGP0</accession>
<organism evidence="1 2">
    <name type="scientific">Desulfonema magnum</name>
    <dbReference type="NCBI Taxonomy" id="45655"/>
    <lineage>
        <taxon>Bacteria</taxon>
        <taxon>Pseudomonadati</taxon>
        <taxon>Thermodesulfobacteriota</taxon>
        <taxon>Desulfobacteria</taxon>
        <taxon>Desulfobacterales</taxon>
        <taxon>Desulfococcaceae</taxon>
        <taxon>Desulfonema</taxon>
    </lineage>
</organism>
<protein>
    <submittedName>
        <fullName evidence="1">Uncharacterized protein</fullName>
    </submittedName>
</protein>
<dbReference type="Proteomes" id="UP000663722">
    <property type="component" value="Chromosome"/>
</dbReference>